<dbReference type="EMBL" id="HBUF01375314">
    <property type="protein sequence ID" value="CAG6728061.1"/>
    <property type="molecule type" value="Transcribed_RNA"/>
</dbReference>
<proteinExistence type="predicted"/>
<dbReference type="AlphaFoldDB" id="A0A8D9EAG8"/>
<accession>A0A8D9EAG8</accession>
<protein>
    <submittedName>
        <fullName evidence="1">Uncharacterized protein</fullName>
    </submittedName>
</protein>
<evidence type="ECO:0000313" key="1">
    <source>
        <dbReference type="EMBL" id="CAG6746397.1"/>
    </source>
</evidence>
<dbReference type="EMBL" id="HBUF01190730">
    <property type="protein sequence ID" value="CAG6658289.1"/>
    <property type="molecule type" value="Transcribed_RNA"/>
</dbReference>
<reference evidence="1" key="1">
    <citation type="submission" date="2021-05" db="EMBL/GenBank/DDBJ databases">
        <authorList>
            <person name="Alioto T."/>
            <person name="Alioto T."/>
            <person name="Gomez Garrido J."/>
        </authorList>
    </citation>
    <scope>NUCLEOTIDE SEQUENCE</scope>
</reference>
<dbReference type="EMBL" id="HBUF01509479">
    <property type="protein sequence ID" value="CAG6746397.1"/>
    <property type="molecule type" value="Transcribed_RNA"/>
</dbReference>
<name>A0A8D9EAG8_9HEMI</name>
<dbReference type="EMBL" id="HBUF01013778">
    <property type="protein sequence ID" value="CAG6608981.1"/>
    <property type="molecule type" value="Transcribed_RNA"/>
</dbReference>
<organism evidence="1">
    <name type="scientific">Cacopsylla melanoneura</name>
    <dbReference type="NCBI Taxonomy" id="428564"/>
    <lineage>
        <taxon>Eukaryota</taxon>
        <taxon>Metazoa</taxon>
        <taxon>Ecdysozoa</taxon>
        <taxon>Arthropoda</taxon>
        <taxon>Hexapoda</taxon>
        <taxon>Insecta</taxon>
        <taxon>Pterygota</taxon>
        <taxon>Neoptera</taxon>
        <taxon>Paraneoptera</taxon>
        <taxon>Hemiptera</taxon>
        <taxon>Sternorrhyncha</taxon>
        <taxon>Psylloidea</taxon>
        <taxon>Psyllidae</taxon>
        <taxon>Psyllinae</taxon>
        <taxon>Cacopsylla</taxon>
    </lineage>
</organism>
<sequence length="99" mass="11832">MKRKRPNSCSEYWTPQNGNMVMRLIRTGPTSNYKTKYSTNGKPYQMQTDFINYKPLSQRCHHMLRDQNQYLPTRTQDNPYFLMTLLQTTAHTLNLEPKQ</sequence>